<gene>
    <name evidence="4" type="ORF">DNK34_21630</name>
    <name evidence="3" type="ORF">DNK44_24725</name>
</gene>
<dbReference type="AlphaFoldDB" id="A0A4Q9QT31"/>
<evidence type="ECO:0000313" key="4">
    <source>
        <dbReference type="EMBL" id="TBV01240.1"/>
    </source>
</evidence>
<evidence type="ECO:0000256" key="2">
    <source>
        <dbReference type="SAM" id="Phobius"/>
    </source>
</evidence>
<dbReference type="EMBL" id="QJUL01000063">
    <property type="protein sequence ID" value="TBU84818.1"/>
    <property type="molecule type" value="Genomic_DNA"/>
</dbReference>
<dbReference type="Proteomes" id="UP000293172">
    <property type="component" value="Unassembled WGS sequence"/>
</dbReference>
<keyword evidence="2" id="KW-1133">Transmembrane helix</keyword>
<keyword evidence="5" id="KW-1185">Reference proteome</keyword>
<dbReference type="EMBL" id="QJUM01000032">
    <property type="protein sequence ID" value="TBV01240.1"/>
    <property type="molecule type" value="Genomic_DNA"/>
</dbReference>
<evidence type="ECO:0000313" key="5">
    <source>
        <dbReference type="Proteomes" id="UP000291334"/>
    </source>
</evidence>
<sequence length="140" mass="15360">MFDPSPSGSEWLRSAAALFVGAILAYGTLLLAALLRPEQPAATPAVRVTPTESTVIEAPQANDDDPWWRGDEQFWREQARLNSAAVAPQYRELQVTWARQMAATAELRAQQANQAASKPLALPAKERDATPHRMPAGEQR</sequence>
<organism evidence="3 6">
    <name type="scientific">Phytopseudomonas dryadis</name>
    <dbReference type="NCBI Taxonomy" id="2487520"/>
    <lineage>
        <taxon>Bacteria</taxon>
        <taxon>Pseudomonadati</taxon>
        <taxon>Pseudomonadota</taxon>
        <taxon>Gammaproteobacteria</taxon>
        <taxon>Pseudomonadales</taxon>
        <taxon>Pseudomonadaceae</taxon>
        <taxon>Phytopseudomonas</taxon>
    </lineage>
</organism>
<comment type="caution">
    <text evidence="3">The sequence shown here is derived from an EMBL/GenBank/DDBJ whole genome shotgun (WGS) entry which is preliminary data.</text>
</comment>
<keyword evidence="2" id="KW-0472">Membrane</keyword>
<evidence type="ECO:0000313" key="3">
    <source>
        <dbReference type="EMBL" id="TBU84818.1"/>
    </source>
</evidence>
<protein>
    <submittedName>
        <fullName evidence="3">Uncharacterized protein</fullName>
    </submittedName>
</protein>
<evidence type="ECO:0000313" key="6">
    <source>
        <dbReference type="Proteomes" id="UP000293172"/>
    </source>
</evidence>
<reference evidence="5 6" key="1">
    <citation type="submission" date="2018-06" db="EMBL/GenBank/DDBJ databases">
        <title>Three novel Pseudomonas species isolated from symptomatic oak.</title>
        <authorList>
            <person name="Bueno-Gonzalez V."/>
            <person name="Brady C."/>
        </authorList>
    </citation>
    <scope>NUCLEOTIDE SEQUENCE [LARGE SCALE GENOMIC DNA]</scope>
    <source>
        <strain evidence="4 5">P26B</strain>
        <strain evidence="3 6">P6B</strain>
    </source>
</reference>
<evidence type="ECO:0000256" key="1">
    <source>
        <dbReference type="SAM" id="MobiDB-lite"/>
    </source>
</evidence>
<keyword evidence="2" id="KW-0812">Transmembrane</keyword>
<feature type="transmembrane region" description="Helical" evidence="2">
    <location>
        <begin position="12"/>
        <end position="35"/>
    </location>
</feature>
<feature type="region of interest" description="Disordered" evidence="1">
    <location>
        <begin position="43"/>
        <end position="67"/>
    </location>
</feature>
<feature type="region of interest" description="Disordered" evidence="1">
    <location>
        <begin position="109"/>
        <end position="140"/>
    </location>
</feature>
<name>A0A4Q9QT31_9GAMM</name>
<proteinExistence type="predicted"/>
<accession>A0A4Q9QT31</accession>
<dbReference type="Proteomes" id="UP000291334">
    <property type="component" value="Unassembled WGS sequence"/>
</dbReference>